<sequence>MAEKATRGTLTHVVHWEAKLGWQHIDVEEAEKIYDGKTVRSSEQVLMCSLCHDYVTLTKSSTKRPAYFKHKRADQKSVEECPDRRNKGASGHTKISLREAKLPLRLEEHNSKYSLKLGILPEYSNIGLSDERIIITTDKSSIKQKISLESLDYDKVTYFELRDVAAKEYHLKFENEDINDYGLPHSALGVIDGAFFDEQTKRRIPFNGQVQLGKEYYFAISKSSSKYQDWKRLRGAKHTTTKELGNLNRNILVFSIKANKLNFEVASFFFILGVNLVNKLDKVYPIWPETIRSQDRYFPNSNELILYNPKKYGIALQASRSANADIDENVFVPEPLISNDRRRALITSKNSYITDYVFLWQDDTKLTKRKSVKNEVTVYDSDRNSDKYQFEIYTYNELPKKKLVIESKKQEILTVILYEASIPVDIREGSKVRLRDDEINPGQEIRIYDGLVLLKRLKFADNDSDLDNKLYKQLLSVQNSEKIKFKSNMAIWGIKLVDYPKCRRWLQECKIKREIPRVAVKILQKEFRR</sequence>
<gene>
    <name evidence="1" type="ORF">N4562_05260</name>
</gene>
<evidence type="ECO:0000313" key="2">
    <source>
        <dbReference type="Proteomes" id="UP001058429"/>
    </source>
</evidence>
<dbReference type="AlphaFoldDB" id="A0A9Q9JB78"/>
<dbReference type="EMBL" id="CP104396">
    <property type="protein sequence ID" value="UXC64425.1"/>
    <property type="molecule type" value="Genomic_DNA"/>
</dbReference>
<reference evidence="1" key="1">
    <citation type="submission" date="2022-09" db="EMBL/GenBank/DDBJ databases">
        <title>Complete genome of Ligilactobacillus agilis AM_LB6, isolated from chicken feces.</title>
        <authorList>
            <person name="den Bakker H.C."/>
            <person name="Mann A."/>
        </authorList>
    </citation>
    <scope>NUCLEOTIDE SEQUENCE</scope>
    <source>
        <strain evidence="1">AM_LB6</strain>
    </source>
</reference>
<evidence type="ECO:0000313" key="1">
    <source>
        <dbReference type="EMBL" id="UXC64425.1"/>
    </source>
</evidence>
<dbReference type="GeneID" id="75137241"/>
<dbReference type="Proteomes" id="UP001058429">
    <property type="component" value="Chromosome"/>
</dbReference>
<dbReference type="RefSeq" id="WP_260905143.1">
    <property type="nucleotide sequence ID" value="NZ_CP104396.1"/>
</dbReference>
<proteinExistence type="predicted"/>
<organism evidence="1 2">
    <name type="scientific">Ligilactobacillus agilis</name>
    <dbReference type="NCBI Taxonomy" id="1601"/>
    <lineage>
        <taxon>Bacteria</taxon>
        <taxon>Bacillati</taxon>
        <taxon>Bacillota</taxon>
        <taxon>Bacilli</taxon>
        <taxon>Lactobacillales</taxon>
        <taxon>Lactobacillaceae</taxon>
        <taxon>Ligilactobacillus</taxon>
    </lineage>
</organism>
<name>A0A9Q9JB78_9LACO</name>
<accession>A0A9Q9JB78</accession>
<protein>
    <submittedName>
        <fullName evidence="1">Uncharacterized protein</fullName>
    </submittedName>
</protein>